<evidence type="ECO:0000313" key="1">
    <source>
        <dbReference type="EMBL" id="AEM70653.1"/>
    </source>
</evidence>
<reference evidence="1 2" key="2">
    <citation type="journal article" date="2012" name="Stand. Genomic Sci.">
        <title>Complete genome sequence of the facultatively anaerobic, appendaged bacterium Muricauda ruestringensis type strain (B1(T)).</title>
        <authorList>
            <person name="Huntemann M."/>
            <person name="Teshima H."/>
            <person name="Lapidus A."/>
            <person name="Nolan M."/>
            <person name="Lucas S."/>
            <person name="Hammon N."/>
            <person name="Deshpande S."/>
            <person name="Cheng J.F."/>
            <person name="Tapia R."/>
            <person name="Goodwin L.A."/>
            <person name="Pitluck S."/>
            <person name="Liolios K."/>
            <person name="Pagani I."/>
            <person name="Ivanova N."/>
            <person name="Mavromatis K."/>
            <person name="Mikhailova N."/>
            <person name="Pati A."/>
            <person name="Chen A."/>
            <person name="Palaniappan K."/>
            <person name="Land M."/>
            <person name="Hauser L."/>
            <person name="Pan C."/>
            <person name="Brambilla E.M."/>
            <person name="Rohde M."/>
            <person name="Spring S."/>
            <person name="Goker M."/>
            <person name="Detter J.C."/>
            <person name="Bristow J."/>
            <person name="Eisen J.A."/>
            <person name="Markowitz V."/>
            <person name="Hugenholtz P."/>
            <person name="Kyrpides N.C."/>
            <person name="Klenk H.P."/>
            <person name="Woyke T."/>
        </authorList>
    </citation>
    <scope>NUCLEOTIDE SEQUENCE [LARGE SCALE GENOMIC DNA]</scope>
    <source>
        <strain evidence="2">DSM 13258 / LMG 19739 / B1</strain>
    </source>
</reference>
<reference evidence="2" key="1">
    <citation type="submission" date="2011-08" db="EMBL/GenBank/DDBJ databases">
        <title>The complete genome of Muricauda ruestringensis DSM 13258.</title>
        <authorList>
            <person name="Lucas S."/>
            <person name="Han J."/>
            <person name="Lapidus A."/>
            <person name="Bruce D."/>
            <person name="Goodwin L."/>
            <person name="Pitluck S."/>
            <person name="Peters L."/>
            <person name="Kyrpides N."/>
            <person name="Mavromatis K."/>
            <person name="Ivanova N."/>
            <person name="Ovchinnikova G."/>
            <person name="Teshima H."/>
            <person name="Detter J.C."/>
            <person name="Tapia R."/>
            <person name="Han C."/>
            <person name="Land M."/>
            <person name="Hauser L."/>
            <person name="Markowitz V."/>
            <person name="Cheng J.-F."/>
            <person name="Hugenholtz P."/>
            <person name="Woyke T."/>
            <person name="Wu D."/>
            <person name="Spring S."/>
            <person name="Schroeder M."/>
            <person name="Brambilla E."/>
            <person name="Klenk H.-P."/>
            <person name="Eisen J.A."/>
        </authorList>
    </citation>
    <scope>NUCLEOTIDE SEQUENCE [LARGE SCALE GENOMIC DNA]</scope>
    <source>
        <strain evidence="2">DSM 13258 / LMG 19739 / B1</strain>
    </source>
</reference>
<name>G2PI79_ALLRU</name>
<evidence type="ECO:0000313" key="2">
    <source>
        <dbReference type="Proteomes" id="UP000008908"/>
    </source>
</evidence>
<keyword evidence="2" id="KW-1185">Reference proteome</keyword>
<dbReference type="PROSITE" id="PS51257">
    <property type="entry name" value="PROKAR_LIPOPROTEIN"/>
    <property type="match status" value="1"/>
</dbReference>
<dbReference type="HOGENOM" id="CLU_056928_1_0_10"/>
<dbReference type="STRING" id="886377.Murru_1613"/>
<dbReference type="KEGG" id="mrs:Murru_1613"/>
<evidence type="ECO:0008006" key="3">
    <source>
        <dbReference type="Google" id="ProtNLM"/>
    </source>
</evidence>
<gene>
    <name evidence="1" type="ordered locus">Murru_1613</name>
</gene>
<dbReference type="EMBL" id="CP002999">
    <property type="protein sequence ID" value="AEM70653.1"/>
    <property type="molecule type" value="Genomic_DNA"/>
</dbReference>
<dbReference type="OrthoDB" id="1062680at2"/>
<protein>
    <recommendedName>
        <fullName evidence="3">DUF4249 domain-containing protein</fullName>
    </recommendedName>
</protein>
<dbReference type="Pfam" id="PF14054">
    <property type="entry name" value="DUF4249"/>
    <property type="match status" value="1"/>
</dbReference>
<dbReference type="Proteomes" id="UP000008908">
    <property type="component" value="Chromosome"/>
</dbReference>
<sequence>MPTGNRFIFLLVTGVLLAISACTEPFEVETTDFEDILIINASITTETKRHEIFITRSYEEGDDEVQVSGAMVEVLVNNASSIQFEEASPGVYRSTVGFAAETGIDYQLRVTDEKGETFASPQVQLTAPTTIDEITAKRVLNEDGEDGVEIYVDGTSTGDNEGYFRYEYEETYRWESFYKPLQGFRIVSESPPLLEIVYKEKEERVCYVTETSNRILIAETNNLAEDEVVDFPVRFIERRDRRIAHRYSILVKQYAQTSVSHEFYQTLKSFSSSDNLFSQPQPGLIVGNVRHMNDDSVKVVGLFEVVSFTTNRFFFSFQEIFGNDIPFLDDCEFDRYSSLSDPELFQRVQSGQYKYIGEDPPLVYQVAPARCVDCTLFGSNEVPDFWEEQ</sequence>
<proteinExistence type="predicted"/>
<dbReference type="RefSeq" id="WP_014032934.1">
    <property type="nucleotide sequence ID" value="NC_015945.1"/>
</dbReference>
<organism evidence="1 2">
    <name type="scientific">Allomuricauda ruestringensis (strain DSM 13258 / CIP 107369 / LMG 19739 / B1)</name>
    <name type="common">Muricauda ruestringensis</name>
    <dbReference type="NCBI Taxonomy" id="886377"/>
    <lineage>
        <taxon>Bacteria</taxon>
        <taxon>Pseudomonadati</taxon>
        <taxon>Bacteroidota</taxon>
        <taxon>Flavobacteriia</taxon>
        <taxon>Flavobacteriales</taxon>
        <taxon>Flavobacteriaceae</taxon>
        <taxon>Flagellimonas</taxon>
    </lineage>
</organism>
<accession>G2PI79</accession>
<dbReference type="InterPro" id="IPR025345">
    <property type="entry name" value="DUF4249"/>
</dbReference>
<dbReference type="eggNOG" id="ENOG502Z8B7">
    <property type="taxonomic scope" value="Bacteria"/>
</dbReference>
<dbReference type="AlphaFoldDB" id="G2PI79"/>